<dbReference type="InterPro" id="IPR004827">
    <property type="entry name" value="bZIP"/>
</dbReference>
<keyword evidence="6" id="KW-1185">Reference proteome</keyword>
<organism evidence="5 6">
    <name type="scientific">Ephemerocybe angulata</name>
    <dbReference type="NCBI Taxonomy" id="980116"/>
    <lineage>
        <taxon>Eukaryota</taxon>
        <taxon>Fungi</taxon>
        <taxon>Dikarya</taxon>
        <taxon>Basidiomycota</taxon>
        <taxon>Agaricomycotina</taxon>
        <taxon>Agaricomycetes</taxon>
        <taxon>Agaricomycetidae</taxon>
        <taxon>Agaricales</taxon>
        <taxon>Agaricineae</taxon>
        <taxon>Psathyrellaceae</taxon>
        <taxon>Ephemerocybe</taxon>
    </lineage>
</organism>
<dbReference type="GO" id="GO:0000976">
    <property type="term" value="F:transcription cis-regulatory region binding"/>
    <property type="evidence" value="ECO:0007669"/>
    <property type="project" value="InterPro"/>
</dbReference>
<evidence type="ECO:0000256" key="1">
    <source>
        <dbReference type="ARBA" id="ARBA00004123"/>
    </source>
</evidence>
<gene>
    <name evidence="5" type="ORF">DFP72DRAFT_13550</name>
</gene>
<evidence type="ECO:0000313" key="5">
    <source>
        <dbReference type="EMBL" id="KAF6766298.1"/>
    </source>
</evidence>
<dbReference type="SMART" id="SM00338">
    <property type="entry name" value="BRLZ"/>
    <property type="match status" value="1"/>
</dbReference>
<evidence type="ECO:0000256" key="3">
    <source>
        <dbReference type="SAM" id="MobiDB-lite"/>
    </source>
</evidence>
<dbReference type="GO" id="GO:0001228">
    <property type="term" value="F:DNA-binding transcription activator activity, RNA polymerase II-specific"/>
    <property type="evidence" value="ECO:0007669"/>
    <property type="project" value="TreeGrafter"/>
</dbReference>
<name>A0A8H6IKE9_9AGAR</name>
<dbReference type="Proteomes" id="UP000521943">
    <property type="component" value="Unassembled WGS sequence"/>
</dbReference>
<comment type="caution">
    <text evidence="5">The sequence shown here is derived from an EMBL/GenBank/DDBJ whole genome shotgun (WGS) entry which is preliminary data.</text>
</comment>
<feature type="region of interest" description="Disordered" evidence="3">
    <location>
        <begin position="114"/>
        <end position="193"/>
    </location>
</feature>
<feature type="compositionally biased region" description="Basic and acidic residues" evidence="3">
    <location>
        <begin position="114"/>
        <end position="138"/>
    </location>
</feature>
<dbReference type="CDD" id="cd14688">
    <property type="entry name" value="bZIP_YAP"/>
    <property type="match status" value="1"/>
</dbReference>
<dbReference type="AlphaFoldDB" id="A0A8H6IKE9"/>
<dbReference type="EMBL" id="JACGCI010000001">
    <property type="protein sequence ID" value="KAF6766298.1"/>
    <property type="molecule type" value="Genomic_DNA"/>
</dbReference>
<dbReference type="Gene3D" id="1.20.5.170">
    <property type="match status" value="1"/>
</dbReference>
<feature type="domain" description="BZIP" evidence="4">
    <location>
        <begin position="43"/>
        <end position="57"/>
    </location>
</feature>
<comment type="subcellular location">
    <subcellularLocation>
        <location evidence="1">Nucleus</location>
    </subcellularLocation>
</comment>
<dbReference type="PANTHER" id="PTHR40621">
    <property type="entry name" value="TRANSCRIPTION FACTOR KAPC-RELATED"/>
    <property type="match status" value="1"/>
</dbReference>
<dbReference type="GO" id="GO:0090575">
    <property type="term" value="C:RNA polymerase II transcription regulator complex"/>
    <property type="evidence" value="ECO:0007669"/>
    <property type="project" value="TreeGrafter"/>
</dbReference>
<evidence type="ECO:0000259" key="4">
    <source>
        <dbReference type="PROSITE" id="PS00036"/>
    </source>
</evidence>
<reference evidence="5 6" key="1">
    <citation type="submission" date="2020-07" db="EMBL/GenBank/DDBJ databases">
        <title>Comparative genomics of pyrophilous fungi reveals a link between fire events and developmental genes.</title>
        <authorList>
            <consortium name="DOE Joint Genome Institute"/>
            <person name="Steindorff A.S."/>
            <person name="Carver A."/>
            <person name="Calhoun S."/>
            <person name="Stillman K."/>
            <person name="Liu H."/>
            <person name="Lipzen A."/>
            <person name="Pangilinan J."/>
            <person name="Labutti K."/>
            <person name="Bruns T.D."/>
            <person name="Grigoriev I.V."/>
        </authorList>
    </citation>
    <scope>NUCLEOTIDE SEQUENCE [LARGE SCALE GENOMIC DNA]</scope>
    <source>
        <strain evidence="5 6">CBS 144469</strain>
    </source>
</reference>
<dbReference type="InterPro" id="IPR018287">
    <property type="entry name" value="Hap4_TF_heteromerisation"/>
</dbReference>
<feature type="compositionally biased region" description="Low complexity" evidence="3">
    <location>
        <begin position="149"/>
        <end position="175"/>
    </location>
</feature>
<dbReference type="Pfam" id="PF10297">
    <property type="entry name" value="Hap4_Hap_bind"/>
    <property type="match status" value="1"/>
</dbReference>
<protein>
    <recommendedName>
        <fullName evidence="4">BZIP domain-containing protein</fullName>
    </recommendedName>
</protein>
<dbReference type="PROSITE" id="PS00036">
    <property type="entry name" value="BZIP_BASIC"/>
    <property type="match status" value="1"/>
</dbReference>
<dbReference type="SUPFAM" id="SSF57959">
    <property type="entry name" value="Leucine zipper domain"/>
    <property type="match status" value="1"/>
</dbReference>
<feature type="region of interest" description="Disordered" evidence="3">
    <location>
        <begin position="16"/>
        <end position="52"/>
    </location>
</feature>
<dbReference type="InterPro" id="IPR046347">
    <property type="entry name" value="bZIP_sf"/>
</dbReference>
<evidence type="ECO:0000313" key="6">
    <source>
        <dbReference type="Proteomes" id="UP000521943"/>
    </source>
</evidence>
<proteinExistence type="predicted"/>
<dbReference type="PANTHER" id="PTHR40621:SF7">
    <property type="entry name" value="BZIP DOMAIN-CONTAINING PROTEIN"/>
    <property type="match status" value="1"/>
</dbReference>
<dbReference type="InterPro" id="IPR050936">
    <property type="entry name" value="AP-1-like"/>
</dbReference>
<sequence length="522" mass="57110">MSSTKLWATASKEWVIPSKPKPGRKPKKDVVVEDAAEDDAKGRRIQNRAAQRAFRERKQSQLAELQARILSYEQGEIERNVALQKIAKRLKEENDILIQENAALKEKVAKLELEQQQREKSLAGSDSNEKKRWRDDSPPSRAARKRSRTSATPPTTVDTASQSSSSPDSTMVSTPEATGVDSPHISPPVYDLSSDMEQSGFNDMLDFASSMKVVNIDPTSFPQFNCGFCSDDTPCVCRDLALNQLNESLVGFKDTGYDHPSPLSVEFPTQQGPPNPAPSSILENLPAYQPPVPLRRKGKSSSKSIFPLIPLTESRVASTSAAATCSGDPSNCAACSDDDFGKAFCSAIEETVNNRAACDGCPTPSLEGPTEYARTGLSTNSGCCGSLMGCGGCPSTSISAATVIEYEQEEPQNYIPTNDAWRRIKEHPNAQFADLSLLAEVVASRSKCTGPRIVITPPPDHFNNNRQQDQVLPSFGNPVRVKQEVPRLVPQEILLECGRRRVREVHSDAVRDALRMLDAKFT</sequence>
<accession>A0A8H6IKE9</accession>
<evidence type="ECO:0000256" key="2">
    <source>
        <dbReference type="ARBA" id="ARBA00023242"/>
    </source>
</evidence>
<keyword evidence="2" id="KW-0539">Nucleus</keyword>
<dbReference type="OrthoDB" id="5374328at2759"/>